<dbReference type="RefSeq" id="WP_131013783.1">
    <property type="nucleotide sequence ID" value="NZ_SIRE01000008.1"/>
</dbReference>
<feature type="domain" description="Response regulatory" evidence="10">
    <location>
        <begin position="3"/>
        <end position="120"/>
    </location>
</feature>
<keyword evidence="12" id="KW-1185">Reference proteome</keyword>
<evidence type="ECO:0000313" key="12">
    <source>
        <dbReference type="Proteomes" id="UP000293142"/>
    </source>
</evidence>
<keyword evidence="2" id="KW-0963">Cytoplasm</keyword>
<gene>
    <name evidence="11" type="ORF">EYB31_13095</name>
</gene>
<dbReference type="Pfam" id="PF00072">
    <property type="entry name" value="Response_reg"/>
    <property type="match status" value="1"/>
</dbReference>
<dbReference type="InterPro" id="IPR018060">
    <property type="entry name" value="HTH_AraC"/>
</dbReference>
<organism evidence="11 12">
    <name type="scientific">Paenibacillus thalictri</name>
    <dbReference type="NCBI Taxonomy" id="2527873"/>
    <lineage>
        <taxon>Bacteria</taxon>
        <taxon>Bacillati</taxon>
        <taxon>Bacillota</taxon>
        <taxon>Bacilli</taxon>
        <taxon>Bacillales</taxon>
        <taxon>Paenibacillaceae</taxon>
        <taxon>Paenibacillus</taxon>
    </lineage>
</organism>
<evidence type="ECO:0000256" key="3">
    <source>
        <dbReference type="ARBA" id="ARBA00022553"/>
    </source>
</evidence>
<dbReference type="AlphaFoldDB" id="A0A4Q9DST4"/>
<dbReference type="Pfam" id="PF17853">
    <property type="entry name" value="GGDEF_2"/>
    <property type="match status" value="1"/>
</dbReference>
<dbReference type="InterPro" id="IPR011006">
    <property type="entry name" value="CheY-like_superfamily"/>
</dbReference>
<evidence type="ECO:0000256" key="1">
    <source>
        <dbReference type="ARBA" id="ARBA00004496"/>
    </source>
</evidence>
<evidence type="ECO:0000256" key="6">
    <source>
        <dbReference type="ARBA" id="ARBA00023125"/>
    </source>
</evidence>
<dbReference type="InterPro" id="IPR009057">
    <property type="entry name" value="Homeodomain-like_sf"/>
</dbReference>
<dbReference type="Proteomes" id="UP000293142">
    <property type="component" value="Unassembled WGS sequence"/>
</dbReference>
<dbReference type="Gene3D" id="3.40.50.2300">
    <property type="match status" value="1"/>
</dbReference>
<dbReference type="OrthoDB" id="9794370at2"/>
<dbReference type="SUPFAM" id="SSF52172">
    <property type="entry name" value="CheY-like"/>
    <property type="match status" value="1"/>
</dbReference>
<dbReference type="PANTHER" id="PTHR42713:SF3">
    <property type="entry name" value="TRANSCRIPTIONAL REGULATORY PROTEIN HPTR"/>
    <property type="match status" value="1"/>
</dbReference>
<keyword evidence="4" id="KW-0902">Two-component regulatory system</keyword>
<reference evidence="11 12" key="1">
    <citation type="submission" date="2019-02" db="EMBL/GenBank/DDBJ databases">
        <title>Paenibacillus sp. nov., isolated from surface-sterilized tissue of Thalictrum simplex L.</title>
        <authorList>
            <person name="Tuo L."/>
        </authorList>
    </citation>
    <scope>NUCLEOTIDE SEQUENCE [LARGE SCALE GENOMIC DNA]</scope>
    <source>
        <strain evidence="11 12">N2SHLJ1</strain>
    </source>
</reference>
<dbReference type="EMBL" id="SIRE01000008">
    <property type="protein sequence ID" value="TBL79146.1"/>
    <property type="molecule type" value="Genomic_DNA"/>
</dbReference>
<feature type="modified residue" description="4-aspartylphosphate" evidence="8">
    <location>
        <position position="55"/>
    </location>
</feature>
<comment type="caution">
    <text evidence="11">The sequence shown here is derived from an EMBL/GenBank/DDBJ whole genome shotgun (WGS) entry which is preliminary data.</text>
</comment>
<evidence type="ECO:0000256" key="2">
    <source>
        <dbReference type="ARBA" id="ARBA00022490"/>
    </source>
</evidence>
<keyword evidence="6" id="KW-0238">DNA-binding</keyword>
<keyword evidence="5" id="KW-0805">Transcription regulation</keyword>
<sequence>MLKVVIAEDEQWIRKSIVKCVDWEQLGLELAGEAADGNKALELARLHRPDIILIDIHMPGQNGLQLMQQWADEHYYPKCIIISGYNHFEYAQKAISLGAFAYLLKPFKREEINDALAKVCQVLRMEQDMRSSLEQVKRQLSVGIPLIKERIMLDFLSGREENAPSHQDVTFLPYYAVLVLGIDGFWRKKADKEKVRQQIRDMVACVETILQNHEESVVFEREENRIVVILGLKSDRNSLHLALAQRIVAELRSMSYTITIGAGNIHDHVSQIKVSYDEALKAYREKLVLGGDQVITPLAISPGQLIVPDEHIKSTCLAVELADHKGIRVGVQVILSAAVRSGPVCSETVSKIGLRLLGAVSDMALRYGIREPLYEEGDPEHMEGIDVFIEYLTGLLMDAAGKIAAAKENKGLKAISAATEFIQSHYTEDISLDMLAAHVGLHPNYLSEVFKKETGFNFTDYVVTLRVKKAQALMQENPWLSVAKVAELVGYGNTRYFSSLFHKKTGVRPSEYKLGTSSPLNDEDAPIDE</sequence>
<evidence type="ECO:0000256" key="4">
    <source>
        <dbReference type="ARBA" id="ARBA00023012"/>
    </source>
</evidence>
<feature type="domain" description="HTH araC/xylS-type" evidence="9">
    <location>
        <begin position="416"/>
        <end position="515"/>
    </location>
</feature>
<dbReference type="SUPFAM" id="SSF46689">
    <property type="entry name" value="Homeodomain-like"/>
    <property type="match status" value="2"/>
</dbReference>
<evidence type="ECO:0000259" key="10">
    <source>
        <dbReference type="PROSITE" id="PS50110"/>
    </source>
</evidence>
<comment type="subcellular location">
    <subcellularLocation>
        <location evidence="1">Cytoplasm</location>
    </subcellularLocation>
</comment>
<keyword evidence="3 8" id="KW-0597">Phosphoprotein</keyword>
<name>A0A4Q9DST4_9BACL</name>
<dbReference type="GO" id="GO:0003700">
    <property type="term" value="F:DNA-binding transcription factor activity"/>
    <property type="evidence" value="ECO:0007669"/>
    <property type="project" value="InterPro"/>
</dbReference>
<accession>A0A4Q9DST4</accession>
<dbReference type="GO" id="GO:0043565">
    <property type="term" value="F:sequence-specific DNA binding"/>
    <property type="evidence" value="ECO:0007669"/>
    <property type="project" value="InterPro"/>
</dbReference>
<protein>
    <submittedName>
        <fullName evidence="11">Response regulator</fullName>
    </submittedName>
</protein>
<dbReference type="Pfam" id="PF12833">
    <property type="entry name" value="HTH_18"/>
    <property type="match status" value="1"/>
</dbReference>
<dbReference type="SMART" id="SM00342">
    <property type="entry name" value="HTH_ARAC"/>
    <property type="match status" value="1"/>
</dbReference>
<evidence type="ECO:0000259" key="9">
    <source>
        <dbReference type="PROSITE" id="PS01124"/>
    </source>
</evidence>
<keyword evidence="7" id="KW-0804">Transcription</keyword>
<evidence type="ECO:0000256" key="5">
    <source>
        <dbReference type="ARBA" id="ARBA00023015"/>
    </source>
</evidence>
<dbReference type="CDD" id="cd17536">
    <property type="entry name" value="REC_YesN-like"/>
    <property type="match status" value="1"/>
</dbReference>
<proteinExistence type="predicted"/>
<dbReference type="GO" id="GO:0000160">
    <property type="term" value="P:phosphorelay signal transduction system"/>
    <property type="evidence" value="ECO:0007669"/>
    <property type="project" value="UniProtKB-KW"/>
</dbReference>
<dbReference type="InterPro" id="IPR041522">
    <property type="entry name" value="CdaR_GGDEF"/>
</dbReference>
<evidence type="ECO:0000256" key="7">
    <source>
        <dbReference type="ARBA" id="ARBA00023163"/>
    </source>
</evidence>
<dbReference type="PANTHER" id="PTHR42713">
    <property type="entry name" value="HISTIDINE KINASE-RELATED"/>
    <property type="match status" value="1"/>
</dbReference>
<dbReference type="PROSITE" id="PS01124">
    <property type="entry name" value="HTH_ARAC_FAMILY_2"/>
    <property type="match status" value="1"/>
</dbReference>
<dbReference type="PROSITE" id="PS50110">
    <property type="entry name" value="RESPONSE_REGULATORY"/>
    <property type="match status" value="1"/>
</dbReference>
<dbReference type="Gene3D" id="1.10.10.60">
    <property type="entry name" value="Homeodomain-like"/>
    <property type="match status" value="2"/>
</dbReference>
<dbReference type="InterPro" id="IPR001789">
    <property type="entry name" value="Sig_transdc_resp-reg_receiver"/>
</dbReference>
<evidence type="ECO:0000256" key="8">
    <source>
        <dbReference type="PROSITE-ProRule" id="PRU00169"/>
    </source>
</evidence>
<dbReference type="InterPro" id="IPR051552">
    <property type="entry name" value="HptR"/>
</dbReference>
<dbReference type="SMART" id="SM00448">
    <property type="entry name" value="REC"/>
    <property type="match status" value="1"/>
</dbReference>
<evidence type="ECO:0000313" key="11">
    <source>
        <dbReference type="EMBL" id="TBL79146.1"/>
    </source>
</evidence>
<dbReference type="GO" id="GO:0005737">
    <property type="term" value="C:cytoplasm"/>
    <property type="evidence" value="ECO:0007669"/>
    <property type="project" value="UniProtKB-SubCell"/>
</dbReference>